<evidence type="ECO:0000259" key="2">
    <source>
        <dbReference type="Pfam" id="PF13439"/>
    </source>
</evidence>
<keyword evidence="4" id="KW-1185">Reference proteome</keyword>
<dbReference type="AlphaFoldDB" id="A0A1U6IBR8"/>
<dbReference type="Pfam" id="PF00534">
    <property type="entry name" value="Glycos_transf_1"/>
    <property type="match status" value="1"/>
</dbReference>
<dbReference type="STRING" id="428990.SAMN06295987_105154"/>
<feature type="domain" description="Glycosyltransferase subfamily 4-like N-terminal" evidence="2">
    <location>
        <begin position="22"/>
        <end position="181"/>
    </location>
</feature>
<dbReference type="CDD" id="cd03811">
    <property type="entry name" value="GT4_GT28_WabH-like"/>
    <property type="match status" value="1"/>
</dbReference>
<evidence type="ECO:0000313" key="3">
    <source>
        <dbReference type="EMBL" id="SLK05429.1"/>
    </source>
</evidence>
<dbReference type="EMBL" id="FVZE01000005">
    <property type="protein sequence ID" value="SLK05429.1"/>
    <property type="molecule type" value="Genomic_DNA"/>
</dbReference>
<name>A0A1U6IBR8_9SPHN</name>
<evidence type="ECO:0000259" key="1">
    <source>
        <dbReference type="Pfam" id="PF00534"/>
    </source>
</evidence>
<dbReference type="InterPro" id="IPR001296">
    <property type="entry name" value="Glyco_trans_1"/>
</dbReference>
<organism evidence="3 4">
    <name type="scientific">Novosphingobium mathurense</name>
    <dbReference type="NCBI Taxonomy" id="428990"/>
    <lineage>
        <taxon>Bacteria</taxon>
        <taxon>Pseudomonadati</taxon>
        <taxon>Pseudomonadota</taxon>
        <taxon>Alphaproteobacteria</taxon>
        <taxon>Sphingomonadales</taxon>
        <taxon>Sphingomonadaceae</taxon>
        <taxon>Novosphingobium</taxon>
    </lineage>
</organism>
<protein>
    <submittedName>
        <fullName evidence="3">N-acetylgalactosamine-N,N'-diacetylbacillosaminyl-diphospho-undecaprenol 4-alpha-N-acetylgalactosaminyltransferase</fullName>
    </submittedName>
</protein>
<feature type="domain" description="Glycosyl transferase family 1" evidence="1">
    <location>
        <begin position="195"/>
        <end position="344"/>
    </location>
</feature>
<dbReference type="Proteomes" id="UP000190989">
    <property type="component" value="Unassembled WGS sequence"/>
</dbReference>
<evidence type="ECO:0000313" key="4">
    <source>
        <dbReference type="Proteomes" id="UP000190989"/>
    </source>
</evidence>
<dbReference type="Gene3D" id="3.40.50.2000">
    <property type="entry name" value="Glycogen Phosphorylase B"/>
    <property type="match status" value="2"/>
</dbReference>
<dbReference type="SUPFAM" id="SSF53756">
    <property type="entry name" value="UDP-Glycosyltransferase/glycogen phosphorylase"/>
    <property type="match status" value="1"/>
</dbReference>
<dbReference type="Pfam" id="PF13439">
    <property type="entry name" value="Glyco_transf_4"/>
    <property type="match status" value="1"/>
</dbReference>
<proteinExistence type="predicted"/>
<dbReference type="InterPro" id="IPR028098">
    <property type="entry name" value="Glyco_trans_4-like_N"/>
</dbReference>
<gene>
    <name evidence="3" type="ORF">SAMN06295987_105154</name>
</gene>
<dbReference type="GO" id="GO:0016757">
    <property type="term" value="F:glycosyltransferase activity"/>
    <property type="evidence" value="ECO:0007669"/>
    <property type="project" value="UniProtKB-ARBA"/>
</dbReference>
<accession>A0A1U6IBR8</accession>
<reference evidence="4" key="1">
    <citation type="submission" date="2017-02" db="EMBL/GenBank/DDBJ databases">
        <authorList>
            <person name="Varghese N."/>
            <person name="Submissions S."/>
        </authorList>
    </citation>
    <scope>NUCLEOTIDE SEQUENCE [LARGE SCALE GENOMIC DNA]</scope>
    <source>
        <strain evidence="4">SM117</strain>
    </source>
</reference>
<sequence>MMMSGSARKKKAVFVINSLAGGGAERIMTTLLRASAPWRERYDITLVLLDREPDAYAVPDWIEVIQLDCKGKFLPSIVALRRLYARINPDVTLSFLSRANVGNILATRGLRTACIISERVNSTAHFGGHLRSLASKLLLRLTYPSADHVIAVSDGVAQDLHDNFAVPQDRVSIVFNPVDHDLIEDLGAGEPAIAVGGEYIAATGRLVPNKNFSMLIDAFAQSALPCSLVILGEGPEREKLEAQVAELGLQDRVHLPGFIDNPFAVLKRATLFALPSNAEGFPNGMVEAMACGLPVVTTNCPSGPSEILLNRPRDENEGMVQCDAGVVVPTNDASAFAQALRLVYDPATRDAKGATAASITHKFDIMQTTGRYWEIIDRLAATRRKSVTAHRPKIAASGQTS</sequence>
<dbReference type="PANTHER" id="PTHR12526">
    <property type="entry name" value="GLYCOSYLTRANSFERASE"/>
    <property type="match status" value="1"/>
</dbReference>
<keyword evidence="3" id="KW-0808">Transferase</keyword>